<feature type="region of interest" description="Disordered" evidence="13">
    <location>
        <begin position="1205"/>
        <end position="1353"/>
    </location>
</feature>
<feature type="domain" description="C2H2-type" evidence="14">
    <location>
        <begin position="1049"/>
        <end position="1077"/>
    </location>
</feature>
<dbReference type="Pfam" id="PF00096">
    <property type="entry name" value="zf-C2H2"/>
    <property type="match status" value="9"/>
</dbReference>
<dbReference type="OrthoDB" id="8117402at2759"/>
<feature type="compositionally biased region" description="Basic and acidic residues" evidence="13">
    <location>
        <begin position="204"/>
        <end position="222"/>
    </location>
</feature>
<feature type="domain" description="C2H2-type" evidence="14">
    <location>
        <begin position="876"/>
        <end position="903"/>
    </location>
</feature>
<feature type="compositionally biased region" description="Basic residues" evidence="13">
    <location>
        <begin position="712"/>
        <end position="727"/>
    </location>
</feature>
<evidence type="ECO:0000256" key="5">
    <source>
        <dbReference type="ARBA" id="ARBA00022737"/>
    </source>
</evidence>
<feature type="domain" description="C2H2-type" evidence="14">
    <location>
        <begin position="317"/>
        <end position="345"/>
    </location>
</feature>
<evidence type="ECO:0000256" key="6">
    <source>
        <dbReference type="ARBA" id="ARBA00022771"/>
    </source>
</evidence>
<dbReference type="PROSITE" id="PS50157">
    <property type="entry name" value="ZINC_FINGER_C2H2_2"/>
    <property type="match status" value="25"/>
</dbReference>
<protein>
    <submittedName>
        <fullName evidence="15">Transcription factor grauzone</fullName>
    </submittedName>
</protein>
<dbReference type="PANTHER" id="PTHR24408">
    <property type="entry name" value="ZINC FINGER PROTEIN"/>
    <property type="match status" value="1"/>
</dbReference>
<keyword evidence="8" id="KW-0805">Transcription regulation</keyword>
<feature type="compositionally biased region" description="Basic and acidic residues" evidence="13">
    <location>
        <begin position="178"/>
        <end position="196"/>
    </location>
</feature>
<feature type="region of interest" description="Disordered" evidence="13">
    <location>
        <begin position="130"/>
        <end position="246"/>
    </location>
</feature>
<organism evidence="15 16">
    <name type="scientific">Lucilia cuprina</name>
    <name type="common">Green bottle fly</name>
    <name type="synonym">Australian sheep blowfly</name>
    <dbReference type="NCBI Taxonomy" id="7375"/>
    <lineage>
        <taxon>Eukaryota</taxon>
        <taxon>Metazoa</taxon>
        <taxon>Ecdysozoa</taxon>
        <taxon>Arthropoda</taxon>
        <taxon>Hexapoda</taxon>
        <taxon>Insecta</taxon>
        <taxon>Pterygota</taxon>
        <taxon>Neoptera</taxon>
        <taxon>Endopterygota</taxon>
        <taxon>Diptera</taxon>
        <taxon>Brachycera</taxon>
        <taxon>Muscomorpha</taxon>
        <taxon>Oestroidea</taxon>
        <taxon>Calliphoridae</taxon>
        <taxon>Luciliinae</taxon>
        <taxon>Lucilia</taxon>
    </lineage>
</organism>
<feature type="domain" description="C2H2-type" evidence="14">
    <location>
        <begin position="1423"/>
        <end position="1451"/>
    </location>
</feature>
<dbReference type="InterPro" id="IPR013087">
    <property type="entry name" value="Znf_C2H2_type"/>
</dbReference>
<feature type="domain" description="C2H2-type" evidence="14">
    <location>
        <begin position="519"/>
        <end position="547"/>
    </location>
</feature>
<dbReference type="FunFam" id="3.30.160.60:FF:000303">
    <property type="entry name" value="Zinc finger protein 41"/>
    <property type="match status" value="1"/>
</dbReference>
<feature type="domain" description="C2H2-type" evidence="14">
    <location>
        <begin position="375"/>
        <end position="403"/>
    </location>
</feature>
<feature type="domain" description="C2H2-type" evidence="14">
    <location>
        <begin position="1540"/>
        <end position="1569"/>
    </location>
</feature>
<feature type="domain" description="C2H2-type" evidence="14">
    <location>
        <begin position="402"/>
        <end position="429"/>
    </location>
</feature>
<keyword evidence="11" id="KW-0539">Nucleus</keyword>
<keyword evidence="16" id="KW-1185">Reference proteome</keyword>
<feature type="domain" description="C2H2-type" evidence="14">
    <location>
        <begin position="1483"/>
        <end position="1511"/>
    </location>
</feature>
<feature type="domain" description="C2H2-type" evidence="14">
    <location>
        <begin position="932"/>
        <end position="959"/>
    </location>
</feature>
<dbReference type="GO" id="GO:1990837">
    <property type="term" value="F:sequence-specific double-stranded DNA binding"/>
    <property type="evidence" value="ECO:0007669"/>
    <property type="project" value="UniProtKB-ARBA"/>
</dbReference>
<evidence type="ECO:0000256" key="13">
    <source>
        <dbReference type="SAM" id="MobiDB-lite"/>
    </source>
</evidence>
<keyword evidence="10" id="KW-0804">Transcription</keyword>
<feature type="domain" description="C2H2-type" evidence="14">
    <location>
        <begin position="1599"/>
        <end position="1626"/>
    </location>
</feature>
<feature type="domain" description="C2H2-type" evidence="14">
    <location>
        <begin position="905"/>
        <end position="933"/>
    </location>
</feature>
<dbReference type="GO" id="GO:0005634">
    <property type="term" value="C:nucleus"/>
    <property type="evidence" value="ECO:0007669"/>
    <property type="project" value="UniProtKB-SubCell"/>
</dbReference>
<feature type="domain" description="C2H2-type" evidence="14">
    <location>
        <begin position="287"/>
        <end position="316"/>
    </location>
</feature>
<dbReference type="SUPFAM" id="SSF57667">
    <property type="entry name" value="beta-beta-alpha zinc fingers"/>
    <property type="match status" value="13"/>
</dbReference>
<dbReference type="PROSITE" id="PS00028">
    <property type="entry name" value="ZINC_FINGER_C2H2_1"/>
    <property type="match status" value="19"/>
</dbReference>
<evidence type="ECO:0000256" key="9">
    <source>
        <dbReference type="ARBA" id="ARBA00023125"/>
    </source>
</evidence>
<dbReference type="Pfam" id="PF13894">
    <property type="entry name" value="zf-C2H2_4"/>
    <property type="match status" value="1"/>
</dbReference>
<dbReference type="GO" id="GO:0008270">
    <property type="term" value="F:zinc ion binding"/>
    <property type="evidence" value="ECO:0007669"/>
    <property type="project" value="UniProtKB-KW"/>
</dbReference>
<feature type="domain" description="C2H2-type" evidence="14">
    <location>
        <begin position="1570"/>
        <end position="1598"/>
    </location>
</feature>
<feature type="domain" description="C2H2-type" evidence="14">
    <location>
        <begin position="1367"/>
        <end position="1395"/>
    </location>
</feature>
<keyword evidence="6 12" id="KW-0863">Zinc-finger</keyword>
<dbReference type="Pfam" id="PF13912">
    <property type="entry name" value="zf-C2H2_6"/>
    <property type="match status" value="4"/>
</dbReference>
<feature type="domain" description="C2H2-type" evidence="14">
    <location>
        <begin position="962"/>
        <end position="991"/>
    </location>
</feature>
<evidence type="ECO:0000256" key="12">
    <source>
        <dbReference type="PROSITE-ProRule" id="PRU00042"/>
    </source>
</evidence>
<evidence type="ECO:0000256" key="11">
    <source>
        <dbReference type="ARBA" id="ARBA00023242"/>
    </source>
</evidence>
<keyword evidence="9" id="KW-0238">DNA-binding</keyword>
<feature type="region of interest" description="Disordered" evidence="13">
    <location>
        <begin position="638"/>
        <end position="658"/>
    </location>
</feature>
<reference evidence="15 16" key="1">
    <citation type="journal article" date="2015" name="Nat. Commun.">
        <title>Lucilia cuprina genome unlocks parasitic fly biology to underpin future interventions.</title>
        <authorList>
            <person name="Anstead C.A."/>
            <person name="Korhonen P.K."/>
            <person name="Young N.D."/>
            <person name="Hall R.S."/>
            <person name="Jex A.R."/>
            <person name="Murali S.C."/>
            <person name="Hughes D.S."/>
            <person name="Lee S.F."/>
            <person name="Perry T."/>
            <person name="Stroehlein A.J."/>
            <person name="Ansell B.R."/>
            <person name="Breugelmans B."/>
            <person name="Hofmann A."/>
            <person name="Qu J."/>
            <person name="Dugan S."/>
            <person name="Lee S.L."/>
            <person name="Chao H."/>
            <person name="Dinh H."/>
            <person name="Han Y."/>
            <person name="Doddapaneni H.V."/>
            <person name="Worley K.C."/>
            <person name="Muzny D.M."/>
            <person name="Ioannidis P."/>
            <person name="Waterhouse R.M."/>
            <person name="Zdobnov E.M."/>
            <person name="James P.J."/>
            <person name="Bagnall N.H."/>
            <person name="Kotze A.C."/>
            <person name="Gibbs R.A."/>
            <person name="Richards S."/>
            <person name="Batterham P."/>
            <person name="Gasser R.B."/>
        </authorList>
    </citation>
    <scope>NUCLEOTIDE SEQUENCE [LARGE SCALE GENOMIC DNA]</scope>
    <source>
        <strain evidence="15 16">LS</strain>
        <tissue evidence="15">Full body</tissue>
    </source>
</reference>
<dbReference type="Gene3D" id="3.30.160.60">
    <property type="entry name" value="Classic Zinc Finger"/>
    <property type="match status" value="14"/>
</dbReference>
<proteinExistence type="inferred from homology"/>
<feature type="compositionally biased region" description="Acidic residues" evidence="13">
    <location>
        <begin position="733"/>
        <end position="744"/>
    </location>
</feature>
<dbReference type="OMA" id="YIKCCER"/>
<evidence type="ECO:0000256" key="3">
    <source>
        <dbReference type="ARBA" id="ARBA00006991"/>
    </source>
</evidence>
<dbReference type="EMBL" id="JRES01001419">
    <property type="protein sequence ID" value="KNC23074.1"/>
    <property type="molecule type" value="Genomic_DNA"/>
</dbReference>
<feature type="domain" description="C2H2-type" evidence="14">
    <location>
        <begin position="491"/>
        <end position="518"/>
    </location>
</feature>
<feature type="compositionally biased region" description="Basic and acidic residues" evidence="13">
    <location>
        <begin position="692"/>
        <end position="705"/>
    </location>
</feature>
<accession>A0A0L0BV10</accession>
<name>A0A0L0BV10_LUCCU</name>
<dbReference type="GO" id="GO:0000981">
    <property type="term" value="F:DNA-binding transcription factor activity, RNA polymerase II-specific"/>
    <property type="evidence" value="ECO:0007669"/>
    <property type="project" value="TreeGrafter"/>
</dbReference>
<sequence>MSIKLYCCLCCSPSNEYKSLQNELGECNEIYEMTVKYFDPMLLTEYNNTKCLNDNKILCQDCWLHIKDFHEFQQNVIKTRTLLEETEIKQLPLQIKLEEEQVCSGTNNENKDVAQGDEELTHFEDILIKNDSEDDEDALGDNDVGIFDHEEDYDDDEDEDDQKPLIELKKSKKSVNLTDKHQTEDKAQNGPDDEKPKARRGRKPKDFNKEQEGENIDYLEKPPRKKRKMNDTEKPKKNSRINSGLEKGRESDEFIAEWKPLLECDICNETFPVFDLLKGHFKDKHNARCYIKCCERKFYRRCVLVDHIRLHINPETHKCDICGKPSSSKYNLKLHKKVVHEETEQFECEICHRSFNQKPNLERHLLTHATGSKDFICKECGKGYVLEVQLKSHIKTVHSDNRVCDQCGKTLHGIGALKKHLMEHAGIERPKYPCDECGAQLRSRGNLRRHKAAYHNDGSTIYVCSICGKVAASEYGLLTHKKHVHQEERKHKCTYCDKAFKRPKFLREHIATHTGEDLYQCPHCPQTFKVSSNMHHHRKKAHPVEFEEGRKNRLQLRKVDITQLITDEEFLKYPQENKVLCHDCWVPIKEFHEFQQNVIKTRTLLEKSDIKQLPLTIKTESEIGLDEEKVNFEYDDDRYFDKSDDDKEDDYEIGFDDISVKNDLEENSVSTDDEDDEKPLISWKTRKVVDNKTNENDASNKRIDSESSIQKPKGKRGRKPKNVAKTKGKGEQNDNETENTDQDGNDNNIKTKKAKLNNNDVDDDKQEKSNSKFNLEKARESDAFIREWKPILECDLCEESSTSFDKLRTHFREKHKTRFYIKCCERKFYRRYVLVNHIQLHLNPETHKCDICGKVSANKNNLKLHKRLMHEEIEQLECEVCHKLFNLKTSLDRHLLTHVTGDKDFVCQECGKGYVLEVQLKSHIKTVHNVDRVCDQCGKTIHGIQALKKHLMEHAGIAKPKFPCDECGVELNSRNGLKRHKAAFHHDGSTIYVCGVCGKVASSESALLNHKKYVHEEERKHKCTYCDKAFKRPKNLQEHIATHTGQDLYQCPHCPQTFKVSANMHHHRKKVHPVEWEEGRKNRLQVPKVDINHVKNQVFLNSQQYPQLSMVICMKCWHHINDFHSFQQTVLNAQTKLEQEFKQIVTSIKLEEDLLNGSEQPLTINTQNTEEQALYHNVFNNVCVDVEEKNEIFLPDLDVDDIKDDNPFSTDDEKPLLDSIPLSTRRKRGRKPKKEEDIDKDNSSVKRTRKPRNKNNTESKTQSKTTLKRKAKIKDTNDKIAAVKTENETENSQKNAENNEQDTNISSNEDDDDDYDIEHDENDNDDSDNNHHQDDPDAFVSSNDKQKPGKQKTKEIDAFIAEWKQELECDICNLAFTNLTFLRKHFSIEHPKQKCYVSCCQRKLKHRFDIVEHIRYHIDPNTFKCKLCDKVSTNSRNLNKHMHEKHTAEGQERPFECTICQKRFAKKCTLKTHMETHDTGKDYKCSECGKGFSTEQRRKIHERMVHNVDRVCDQCGKTIHGVYALKQHILEHAGIKKRKWPCDQCNAELNSRSSLKRHKTVAHHDGSTVYVCSECGKIAPTETALRSHKKYVHQAERKFKCTICDKGFKVAIVLREHMATHTGEDLYQ</sequence>
<dbReference type="FunFam" id="3.30.160.60:FF:000100">
    <property type="entry name" value="Zinc finger 45-like"/>
    <property type="match status" value="1"/>
</dbReference>
<gene>
    <name evidence="15" type="ORF">FF38_10465</name>
</gene>
<comment type="subcellular location">
    <subcellularLocation>
        <location evidence="2">Nucleus</location>
    </subcellularLocation>
</comment>
<feature type="domain" description="C2H2-type" evidence="14">
    <location>
        <begin position="1455"/>
        <end position="1482"/>
    </location>
</feature>
<dbReference type="FunFam" id="3.30.160.60:FF:000226">
    <property type="entry name" value="Zinc finger protein 236 variant"/>
    <property type="match status" value="1"/>
</dbReference>
<evidence type="ECO:0000256" key="1">
    <source>
        <dbReference type="ARBA" id="ARBA00003767"/>
    </source>
</evidence>
<feature type="region of interest" description="Disordered" evidence="13">
    <location>
        <begin position="664"/>
        <end position="683"/>
    </location>
</feature>
<dbReference type="SMART" id="SM00355">
    <property type="entry name" value="ZnF_C2H2"/>
    <property type="match status" value="29"/>
</dbReference>
<feature type="domain" description="C2H2-type" evidence="14">
    <location>
        <begin position="462"/>
        <end position="490"/>
    </location>
</feature>
<dbReference type="Gene3D" id="3.40.1800.20">
    <property type="match status" value="3"/>
</dbReference>
<feature type="compositionally biased region" description="Basic and acidic residues" evidence="13">
    <location>
        <begin position="1344"/>
        <end position="1353"/>
    </location>
</feature>
<keyword evidence="4" id="KW-0479">Metal-binding</keyword>
<evidence type="ECO:0000313" key="16">
    <source>
        <dbReference type="Proteomes" id="UP000037069"/>
    </source>
</evidence>
<feature type="compositionally biased region" description="Polar residues" evidence="13">
    <location>
        <begin position="1254"/>
        <end position="1265"/>
    </location>
</feature>
<keyword evidence="7" id="KW-0862">Zinc</keyword>
<evidence type="ECO:0000313" key="15">
    <source>
        <dbReference type="EMBL" id="KNC23074.1"/>
    </source>
</evidence>
<dbReference type="SMART" id="SM00868">
    <property type="entry name" value="zf-AD"/>
    <property type="match status" value="3"/>
</dbReference>
<evidence type="ECO:0000256" key="4">
    <source>
        <dbReference type="ARBA" id="ARBA00022723"/>
    </source>
</evidence>
<evidence type="ECO:0000256" key="8">
    <source>
        <dbReference type="ARBA" id="ARBA00023015"/>
    </source>
</evidence>
<evidence type="ECO:0000256" key="7">
    <source>
        <dbReference type="ARBA" id="ARBA00022833"/>
    </source>
</evidence>
<feature type="compositionally biased region" description="Acidic residues" evidence="13">
    <location>
        <begin position="646"/>
        <end position="655"/>
    </location>
</feature>
<dbReference type="FunFam" id="3.30.160.60:FF:000145">
    <property type="entry name" value="Zinc finger protein 574"/>
    <property type="match status" value="1"/>
</dbReference>
<feature type="domain" description="C2H2-type" evidence="14">
    <location>
        <begin position="1510"/>
        <end position="1537"/>
    </location>
</feature>
<evidence type="ECO:0000256" key="2">
    <source>
        <dbReference type="ARBA" id="ARBA00004123"/>
    </source>
</evidence>
<feature type="domain" description="C2H2-type" evidence="14">
    <location>
        <begin position="432"/>
        <end position="460"/>
    </location>
</feature>
<feature type="domain" description="C2H2-type" evidence="14">
    <location>
        <begin position="346"/>
        <end position="373"/>
    </location>
</feature>
<feature type="region of interest" description="Disordered" evidence="13">
    <location>
        <begin position="692"/>
        <end position="775"/>
    </location>
</feature>
<dbReference type="InterPro" id="IPR036236">
    <property type="entry name" value="Znf_C2H2_sf"/>
</dbReference>
<comment type="function">
    <text evidence="1">May be involved in transcriptional regulation.</text>
</comment>
<dbReference type="PANTHER" id="PTHR24408:SF58">
    <property type="entry name" value="TRANSCRIPTION FACTOR (TFIIIA), PUTATIVE (AFU_ORTHOLOGUE AFUA_1G05150)-RELATED"/>
    <property type="match status" value="1"/>
</dbReference>
<feature type="compositionally biased region" description="Basic and acidic residues" evidence="13">
    <location>
        <begin position="1233"/>
        <end position="1244"/>
    </location>
</feature>
<evidence type="ECO:0000256" key="10">
    <source>
        <dbReference type="ARBA" id="ARBA00023163"/>
    </source>
</evidence>
<feature type="compositionally biased region" description="Basic and acidic residues" evidence="13">
    <location>
        <begin position="765"/>
        <end position="775"/>
    </location>
</feature>
<comment type="caution">
    <text evidence="15">The sequence shown here is derived from an EMBL/GenBank/DDBJ whole genome shotgun (WGS) entry which is preliminary data.</text>
</comment>
<feature type="domain" description="C2H2-type" evidence="14">
    <location>
        <begin position="847"/>
        <end position="875"/>
    </location>
</feature>
<feature type="domain" description="C2H2-type" evidence="14">
    <location>
        <begin position="1021"/>
        <end position="1048"/>
    </location>
</feature>
<comment type="similarity">
    <text evidence="3">Belongs to the krueppel C2H2-type zinc-finger protein family.</text>
</comment>
<feature type="domain" description="C2H2-type" evidence="14">
    <location>
        <begin position="992"/>
        <end position="1020"/>
    </location>
</feature>
<dbReference type="InterPro" id="IPR012934">
    <property type="entry name" value="Znf_AD"/>
</dbReference>
<keyword evidence="5" id="KW-0677">Repeat</keyword>
<dbReference type="Proteomes" id="UP000037069">
    <property type="component" value="Unassembled WGS sequence"/>
</dbReference>
<feature type="compositionally biased region" description="Acidic residues" evidence="13">
    <location>
        <begin position="1308"/>
        <end position="1327"/>
    </location>
</feature>
<feature type="compositionally biased region" description="Acidic residues" evidence="13">
    <location>
        <begin position="149"/>
        <end position="161"/>
    </location>
</feature>
<evidence type="ECO:0000259" key="14">
    <source>
        <dbReference type="PROSITE" id="PS50157"/>
    </source>
</evidence>